<dbReference type="AlphaFoldDB" id="A0A495RJ30"/>
<organism evidence="3 4">
    <name type="scientific">Orbus hercynius</name>
    <dbReference type="NCBI Taxonomy" id="593135"/>
    <lineage>
        <taxon>Bacteria</taxon>
        <taxon>Pseudomonadati</taxon>
        <taxon>Pseudomonadota</taxon>
        <taxon>Gammaproteobacteria</taxon>
        <taxon>Orbales</taxon>
        <taxon>Orbaceae</taxon>
        <taxon>Orbus</taxon>
    </lineage>
</organism>
<dbReference type="PANTHER" id="PTHR35813">
    <property type="entry name" value="INNER MEMBRANE PROTEIN YBAN"/>
    <property type="match status" value="1"/>
</dbReference>
<keyword evidence="2" id="KW-0812">Transmembrane</keyword>
<keyword evidence="4" id="KW-1185">Reference proteome</keyword>
<keyword evidence="1 2" id="KW-0472">Membrane</keyword>
<feature type="transmembrane region" description="Helical" evidence="2">
    <location>
        <begin position="74"/>
        <end position="92"/>
    </location>
</feature>
<dbReference type="Proteomes" id="UP000278542">
    <property type="component" value="Unassembled WGS sequence"/>
</dbReference>
<reference evidence="3 4" key="1">
    <citation type="submission" date="2018-10" db="EMBL/GenBank/DDBJ databases">
        <title>Genomic Encyclopedia of Type Strains, Phase IV (KMG-IV): sequencing the most valuable type-strain genomes for metagenomic binning, comparative biology and taxonomic classification.</title>
        <authorList>
            <person name="Goeker M."/>
        </authorList>
    </citation>
    <scope>NUCLEOTIDE SEQUENCE [LARGE SCALE GENOMIC DNA]</scope>
    <source>
        <strain evidence="3 4">DSM 22228</strain>
    </source>
</reference>
<proteinExistence type="predicted"/>
<dbReference type="PIRSF" id="PIRSF016789">
    <property type="entry name" value="DUF454"/>
    <property type="match status" value="1"/>
</dbReference>
<keyword evidence="1" id="KW-1003">Cell membrane</keyword>
<comment type="subcellular location">
    <subcellularLocation>
        <location evidence="1">Cell inner membrane</location>
        <topology evidence="1">Multi-pass membrane protein</topology>
    </subcellularLocation>
</comment>
<comment type="caution">
    <text evidence="3">The sequence shown here is derived from an EMBL/GenBank/DDBJ whole genome shotgun (WGS) entry which is preliminary data.</text>
</comment>
<evidence type="ECO:0000313" key="3">
    <source>
        <dbReference type="EMBL" id="RKS87543.1"/>
    </source>
</evidence>
<feature type="transmembrane region" description="Helical" evidence="2">
    <location>
        <begin position="6"/>
        <end position="39"/>
    </location>
</feature>
<evidence type="ECO:0000256" key="2">
    <source>
        <dbReference type="SAM" id="Phobius"/>
    </source>
</evidence>
<dbReference type="InterPro" id="IPR007401">
    <property type="entry name" value="DUF454"/>
</dbReference>
<evidence type="ECO:0000256" key="1">
    <source>
        <dbReference type="PIRNR" id="PIRNR016789"/>
    </source>
</evidence>
<dbReference type="GO" id="GO:0005886">
    <property type="term" value="C:plasma membrane"/>
    <property type="evidence" value="ECO:0007669"/>
    <property type="project" value="UniProtKB-SubCell"/>
</dbReference>
<dbReference type="PANTHER" id="PTHR35813:SF1">
    <property type="entry name" value="INNER MEMBRANE PROTEIN YBAN"/>
    <property type="match status" value="1"/>
</dbReference>
<keyword evidence="1" id="KW-0997">Cell inner membrane</keyword>
<keyword evidence="2" id="KW-1133">Transmembrane helix</keyword>
<dbReference type="Pfam" id="PF04304">
    <property type="entry name" value="DUF454"/>
    <property type="match status" value="1"/>
</dbReference>
<dbReference type="OrthoDB" id="9816293at2"/>
<feature type="transmembrane region" description="Helical" evidence="2">
    <location>
        <begin position="98"/>
        <end position="117"/>
    </location>
</feature>
<protein>
    <recommendedName>
        <fullName evidence="1">Inner membrane protein</fullName>
    </recommendedName>
</protein>
<evidence type="ECO:0000313" key="4">
    <source>
        <dbReference type="Proteomes" id="UP000278542"/>
    </source>
</evidence>
<dbReference type="RefSeq" id="WP_121144431.1">
    <property type="nucleotide sequence ID" value="NZ_RBWY01000001.1"/>
</dbReference>
<accession>A0A495RJ30</accession>
<gene>
    <name evidence="3" type="ORF">DES39_0779</name>
</gene>
<sequence>MKKIIFIVLGFLSFALGTAGIVIPLLPTVPFYLLTAYLWCKSSKKLHSYLINSRYYKKYIHETLVERKVTPKKLIKMLSTLFIILLIPFIVFDSLHVRIVLAIVFIAHIIAGYYYFIRKPIKA</sequence>
<name>A0A495RJ30_9GAMM</name>
<dbReference type="EMBL" id="RBWY01000001">
    <property type="protein sequence ID" value="RKS87543.1"/>
    <property type="molecule type" value="Genomic_DNA"/>
</dbReference>